<feature type="region of interest" description="Disordered" evidence="1">
    <location>
        <begin position="45"/>
        <end position="143"/>
    </location>
</feature>
<protein>
    <submittedName>
        <fullName evidence="2">Uncharacterized protein</fullName>
    </submittedName>
</protein>
<feature type="region of interest" description="Disordered" evidence="1">
    <location>
        <begin position="1"/>
        <end position="24"/>
    </location>
</feature>
<dbReference type="GeneID" id="39582429"/>
<gene>
    <name evidence="2" type="ORF">SODALDRAFT_356931</name>
</gene>
<dbReference type="RefSeq" id="XP_028468718.1">
    <property type="nucleotide sequence ID" value="XM_028613951.1"/>
</dbReference>
<sequence>MACSGSTQGRDAPTVKLGCGPGPPPYQSQFLWSAQVSDFFQGAWGRGRSKQQGRRVSLDPSTSKVVRLAQSGHAKENGADDEQEVDVDEFPRRKSYRGLAHPGEVLGKQKQTKRALHAREEEEEEEEEKPRDSTTKQYRSDNHTHHCCHKGDMIFSGAKWPEKCSSQQPREIQCIIPLLPTCATLQLNVTNTARMAREPRDLDFGYLVKAWVSYATALRWPAH</sequence>
<dbReference type="Proteomes" id="UP000272025">
    <property type="component" value="Unassembled WGS sequence"/>
</dbReference>
<evidence type="ECO:0000256" key="1">
    <source>
        <dbReference type="SAM" id="MobiDB-lite"/>
    </source>
</evidence>
<evidence type="ECO:0000313" key="3">
    <source>
        <dbReference type="Proteomes" id="UP000272025"/>
    </source>
</evidence>
<dbReference type="EMBL" id="ML119052">
    <property type="protein sequence ID" value="ROT40912.1"/>
    <property type="molecule type" value="Genomic_DNA"/>
</dbReference>
<accession>A0A3N2Q2F6</accession>
<evidence type="ECO:0000313" key="2">
    <source>
        <dbReference type="EMBL" id="ROT40912.1"/>
    </source>
</evidence>
<feature type="compositionally biased region" description="Basic and acidic residues" evidence="1">
    <location>
        <begin position="128"/>
        <end position="143"/>
    </location>
</feature>
<keyword evidence="3" id="KW-1185">Reference proteome</keyword>
<dbReference type="AlphaFoldDB" id="A0A3N2Q2F6"/>
<proteinExistence type="predicted"/>
<organism evidence="2 3">
    <name type="scientific">Sodiomyces alkalinus (strain CBS 110278 / VKM F-3762 / F11)</name>
    <name type="common">Alkaliphilic filamentous fungus</name>
    <dbReference type="NCBI Taxonomy" id="1314773"/>
    <lineage>
        <taxon>Eukaryota</taxon>
        <taxon>Fungi</taxon>
        <taxon>Dikarya</taxon>
        <taxon>Ascomycota</taxon>
        <taxon>Pezizomycotina</taxon>
        <taxon>Sordariomycetes</taxon>
        <taxon>Hypocreomycetidae</taxon>
        <taxon>Glomerellales</taxon>
        <taxon>Plectosphaerellaceae</taxon>
        <taxon>Sodiomyces</taxon>
    </lineage>
</organism>
<name>A0A3N2Q2F6_SODAK</name>
<reference evidence="2 3" key="1">
    <citation type="journal article" date="2018" name="Mol. Ecol.">
        <title>The obligate alkalophilic soda-lake fungus Sodiomyces alkalinus has shifted to a protein diet.</title>
        <authorList>
            <person name="Grum-Grzhimaylo A.A."/>
            <person name="Falkoski D.L."/>
            <person name="van den Heuvel J."/>
            <person name="Valero-Jimenez C.A."/>
            <person name="Min B."/>
            <person name="Choi I.G."/>
            <person name="Lipzen A."/>
            <person name="Daum C.G."/>
            <person name="Aanen D.K."/>
            <person name="Tsang A."/>
            <person name="Henrissat B."/>
            <person name="Bilanenko E.N."/>
            <person name="de Vries R.P."/>
            <person name="van Kan J.A.L."/>
            <person name="Grigoriev I.V."/>
            <person name="Debets A.J.M."/>
        </authorList>
    </citation>
    <scope>NUCLEOTIDE SEQUENCE [LARGE SCALE GENOMIC DNA]</scope>
    <source>
        <strain evidence="2 3">F11</strain>
    </source>
</reference>
<feature type="compositionally biased region" description="Acidic residues" evidence="1">
    <location>
        <begin position="79"/>
        <end position="88"/>
    </location>
</feature>